<comment type="caution">
    <text evidence="4">The sequence shown here is derived from an EMBL/GenBank/DDBJ whole genome shotgun (WGS) entry which is preliminary data.</text>
</comment>
<dbReference type="EMBL" id="CAMXCT020006688">
    <property type="protein sequence ID" value="CAL1171682.1"/>
    <property type="molecule type" value="Genomic_DNA"/>
</dbReference>
<feature type="region of interest" description="Disordered" evidence="2">
    <location>
        <begin position="583"/>
        <end position="616"/>
    </location>
</feature>
<keyword evidence="6" id="KW-0548">Nucleotidyltransferase</keyword>
<keyword evidence="6" id="KW-0695">RNA-directed DNA polymerase</keyword>
<dbReference type="GO" id="GO:0003677">
    <property type="term" value="F:DNA binding"/>
    <property type="evidence" value="ECO:0007669"/>
    <property type="project" value="InterPro"/>
</dbReference>
<dbReference type="EMBL" id="CAMXCT030006688">
    <property type="protein sequence ID" value="CAL4805619.1"/>
    <property type="molecule type" value="Genomic_DNA"/>
</dbReference>
<dbReference type="InterPro" id="IPR011010">
    <property type="entry name" value="DNA_brk_join_enz"/>
</dbReference>
<feature type="region of interest" description="Disordered" evidence="2">
    <location>
        <begin position="1246"/>
        <end position="1272"/>
    </location>
</feature>
<organism evidence="4">
    <name type="scientific">Cladocopium goreaui</name>
    <dbReference type="NCBI Taxonomy" id="2562237"/>
    <lineage>
        <taxon>Eukaryota</taxon>
        <taxon>Sar</taxon>
        <taxon>Alveolata</taxon>
        <taxon>Dinophyceae</taxon>
        <taxon>Suessiales</taxon>
        <taxon>Symbiodiniaceae</taxon>
        <taxon>Cladocopium</taxon>
    </lineage>
</organism>
<dbReference type="InterPro" id="IPR052055">
    <property type="entry name" value="Hepadnavirus_pol/RT"/>
</dbReference>
<feature type="compositionally biased region" description="Basic and acidic residues" evidence="2">
    <location>
        <begin position="946"/>
        <end position="960"/>
    </location>
</feature>
<evidence type="ECO:0000313" key="5">
    <source>
        <dbReference type="EMBL" id="CAL1171682.1"/>
    </source>
</evidence>
<evidence type="ECO:0000256" key="1">
    <source>
        <dbReference type="ARBA" id="ARBA00023172"/>
    </source>
</evidence>
<dbReference type="GO" id="GO:0006310">
    <property type="term" value="P:DNA recombination"/>
    <property type="evidence" value="ECO:0007669"/>
    <property type="project" value="UniProtKB-KW"/>
</dbReference>
<dbReference type="OrthoDB" id="442176at2759"/>
<keyword evidence="1" id="KW-0233">DNA recombination</keyword>
<dbReference type="EMBL" id="CAMXCT010006688">
    <property type="protein sequence ID" value="CAI4018307.1"/>
    <property type="molecule type" value="Genomic_DNA"/>
</dbReference>
<reference evidence="5" key="2">
    <citation type="submission" date="2024-04" db="EMBL/GenBank/DDBJ databases">
        <authorList>
            <person name="Chen Y."/>
            <person name="Shah S."/>
            <person name="Dougan E. K."/>
            <person name="Thang M."/>
            <person name="Chan C."/>
        </authorList>
    </citation>
    <scope>NUCLEOTIDE SEQUENCE [LARGE SCALE GENOMIC DNA]</scope>
</reference>
<proteinExistence type="predicted"/>
<dbReference type="SUPFAM" id="SSF56672">
    <property type="entry name" value="DNA/RNA polymerases"/>
    <property type="match status" value="1"/>
</dbReference>
<dbReference type="InterPro" id="IPR043502">
    <property type="entry name" value="DNA/RNA_pol_sf"/>
</dbReference>
<dbReference type="SUPFAM" id="SSF56349">
    <property type="entry name" value="DNA breaking-rejoining enzymes"/>
    <property type="match status" value="1"/>
</dbReference>
<dbReference type="Proteomes" id="UP001152797">
    <property type="component" value="Unassembled WGS sequence"/>
</dbReference>
<evidence type="ECO:0000313" key="6">
    <source>
        <dbReference type="EMBL" id="CAL4805619.1"/>
    </source>
</evidence>
<dbReference type="PANTHER" id="PTHR33050">
    <property type="entry name" value="REVERSE TRANSCRIPTASE DOMAIN-CONTAINING PROTEIN"/>
    <property type="match status" value="1"/>
</dbReference>
<keyword evidence="7" id="KW-1185">Reference proteome</keyword>
<name>A0A9P1M1W1_9DINO</name>
<feature type="domain" description="Reverse transcriptase" evidence="3">
    <location>
        <begin position="1512"/>
        <end position="1643"/>
    </location>
</feature>
<dbReference type="InterPro" id="IPR013762">
    <property type="entry name" value="Integrase-like_cat_sf"/>
</dbReference>
<feature type="region of interest" description="Disordered" evidence="2">
    <location>
        <begin position="285"/>
        <end position="304"/>
    </location>
</feature>
<feature type="region of interest" description="Disordered" evidence="2">
    <location>
        <begin position="838"/>
        <end position="882"/>
    </location>
</feature>
<keyword evidence="6" id="KW-0808">Transferase</keyword>
<feature type="region of interest" description="Disordered" evidence="2">
    <location>
        <begin position="2276"/>
        <end position="2297"/>
    </location>
</feature>
<gene>
    <name evidence="4" type="ORF">C1SCF055_LOCUS42883</name>
</gene>
<evidence type="ECO:0000313" key="7">
    <source>
        <dbReference type="Proteomes" id="UP001152797"/>
    </source>
</evidence>
<sequence length="2297" mass="252739">MSTGLESEAAFRARATEIGLPEDAIDRLKNGGVKSFGAYTFITSYQPGQADETPLITALTDTMGRAPTNAETIALRRLFFESSTLAVNEFKQRSERDETAEPTKMPVAERNARLEDQKQRLPGIHFSPETEPSHKLVDTVCQMATDQALEWTPWEKLTSRSSEITHSQKDLKFSLDSQGSMKVAAKMQSPDANVTGEMRVRQALNRRARAFDLAQLCAYTTMVAWHERIFEVLQKEPAPNAMAVTMHQLKEADKMLFRKLAEKTRAGANRGLSWKTEKARTASKVGHSQCKASAGDSGDESIEGSTKLGHIDRAGITVFVKKLKISSEGLQVLTACCVCNNQLSERGVEGGSFTSALVAILAQGWGVFISMCPGLGGEGSDAAPGPFGQPTEDPGVDLLLWVLVSNYGLGVLCGWFLRAFWVRFGIGNTRAATFRVVGPWEVLTSRALRFVRRRRAISLAFSNLRESSLRQSVQSRPNLRALPCNMDPTEEELNNMETIDDVADWAGLEGPLKEGLLKGLGTPTKLRDIAFITRPVWDAALVLLRVPTAPANPGDPPGQREPTPVEGSRLEIFRRVVMLRMQMTPDTPGDPGIQRPGVATTPAQPPSSSQGSPTRKIKLSVVIDPTLDSEVVQLEQTAVSAMYAKYKSRFGDHPSPEVEPSIDQLSALAQLLKANATPYADMSLWGPHGLRTLRKAVFKSYVLNAASGEWSKKEAPGPESIVAWEKCFKTYKVAMVLLEAADPERLEAYMEHVKEFHNRFGPACWGIIYRADTRMRSEYMERIRRALDDDPRHGYTPANPWAAIFAEAVREQDFWTREVVTPSTLLLARNKSIACGLSSDSSIESAPERPSPKRKKSSSPKLKKKKAKKKYTGEDKSKWDDNNKVFSLNRKGLQICIKFNKGQCGNGKPQSSEGEAAPPTLAGDTASGAKRSKRKKQPESDPSAPPEKKGRKEESPKERAAASSSGVKLVPRNQRPSRSPLQRKRRPVQAAPHRQGPSQLPKPPSWHPYRYGATNVPPEQWDHRPRALLLFSGKSREGDIASYLAAGGWIVVVVDIVGPTTCDVLDSDNYRLILKEVQDGVFDCVGIATPCETLSPLRENPPGPKPLRDLAHPEGLGRKKRSKAEQQQPAQANQMFELSAEAVKYQLRAHRSFWLENPDHGSKLDFWKTKWGISIEKHALVLKAAFDQCMFDAEVTKPTKLAHFGMDLTELRGIRCTHQNRTWTKPDGSEYKAKHESLVQRWRTNEGGNKERASKALGAYPPRSSPERGALKVQPGRIWKTQGEAINELLLNAATHPEAVRITKALLGGQKTVPLDKEFVEKLRELVVGLLAPAGVQLPQKSTRASTPISAEVLWAWGEFTEDPDAKLLATWLREGAPLGYSQPIPCTGVFPRVTGPHWEEEAANQLARQYEGWKNHPSADEWQEDLAILVAEAQAKGFISLFDTMEEAATYLGRWPVLNKLGLIVKVKGDKRKARLIWDLRESGVNGLCSQGERIILPRLTDAAADAVAILRAGGTPVFFAIDIENAFHNVPAGEDKAFTAAAIEVNGQQKVLVYDVLVFGAVSSPTLWGRFASWLGRTLAAVNPAVACQIYVDDPIMVFDSSDPKGDKQITVSILWAAVAGFPIKMEKTESGHSVKWIGAEMRILQEDRAVSITIPADKVSEVVERITKIMARPVVGKKQLQSLAGALSFFASVVPLMRPFLGGIWAVLATDDGPSRARKLVHTKRIAHSMEWILALLEESTVPFTRVVRQHDPVPPPFPQDRLGEAKRIPIEVGPDFWQIRELGRGKSAAGYLRSVGPTYWQRPATAHDEPKKPKGFRPLAEGPVISSRAPVADGIDNKAASSGPRECMEHIAKRARAANSHGPTLSRERTWESVAKAAGYDRAFDLVPDLIYSVMGALDKAGYRSAELYLEVAKQRHIEKGQPWTAQLALAAKCAKRACQRGRGPAKQAQPLPLADVSTLTDVSNPLAPGGPEWAVRSTVLASWWLLREIEASNTLLAHVQVDPREKLIKWNLPSSKADWRALGATRTHTCSCAEQGSPALCPYHLMVEQVKWAKAKRHSFLFCTETGAQTTKSGWAGTFEAIAQKLKLKLVGPTGLRLFTGHSARATGAVHMARTQIELWRIQLFGRWGSEIFKQYVRDAPLEQLHGLAQEVSLKASLASARAELSAILAATKEATAAATGLAHQPVEALADCEAAAIIEPPAPDPPENDVLFVRNRSSRGKVHLAARHGNTLPHYLWRTKCFWHFARGQADYALLKEEPNGAKCSKCFKLPANNESDGSSSSSSRSQSSES</sequence>
<feature type="compositionally biased region" description="Basic and acidic residues" evidence="2">
    <location>
        <begin position="1106"/>
        <end position="1117"/>
    </location>
</feature>
<feature type="compositionally biased region" description="Low complexity" evidence="2">
    <location>
        <begin position="599"/>
        <end position="614"/>
    </location>
</feature>
<feature type="compositionally biased region" description="Basic and acidic residues" evidence="2">
    <location>
        <begin position="871"/>
        <end position="882"/>
    </location>
</feature>
<evidence type="ECO:0000259" key="3">
    <source>
        <dbReference type="Pfam" id="PF00078"/>
    </source>
</evidence>
<feature type="region of interest" description="Disordered" evidence="2">
    <location>
        <begin position="901"/>
        <end position="1020"/>
    </location>
</feature>
<dbReference type="GO" id="GO:0003964">
    <property type="term" value="F:RNA-directed DNA polymerase activity"/>
    <property type="evidence" value="ECO:0007669"/>
    <property type="project" value="UniProtKB-KW"/>
</dbReference>
<feature type="compositionally biased region" description="Low complexity" evidence="2">
    <location>
        <begin position="2282"/>
        <end position="2297"/>
    </location>
</feature>
<reference evidence="4" key="1">
    <citation type="submission" date="2022-10" db="EMBL/GenBank/DDBJ databases">
        <authorList>
            <person name="Chen Y."/>
            <person name="Dougan E. K."/>
            <person name="Chan C."/>
            <person name="Rhodes N."/>
            <person name="Thang M."/>
        </authorList>
    </citation>
    <scope>NUCLEOTIDE SEQUENCE</scope>
</reference>
<evidence type="ECO:0000256" key="2">
    <source>
        <dbReference type="SAM" id="MobiDB-lite"/>
    </source>
</evidence>
<feature type="region of interest" description="Disordered" evidence="2">
    <location>
        <begin position="1095"/>
        <end position="1132"/>
    </location>
</feature>
<dbReference type="Pfam" id="PF00078">
    <property type="entry name" value="RVT_1"/>
    <property type="match status" value="1"/>
</dbReference>
<dbReference type="GO" id="GO:0015074">
    <property type="term" value="P:DNA integration"/>
    <property type="evidence" value="ECO:0007669"/>
    <property type="project" value="InterPro"/>
</dbReference>
<dbReference type="PANTHER" id="PTHR33050:SF7">
    <property type="entry name" value="RIBONUCLEASE H"/>
    <property type="match status" value="1"/>
</dbReference>
<dbReference type="Gene3D" id="1.10.443.10">
    <property type="entry name" value="Intergrase catalytic core"/>
    <property type="match status" value="1"/>
</dbReference>
<dbReference type="InterPro" id="IPR000477">
    <property type="entry name" value="RT_dom"/>
</dbReference>
<accession>A0A9P1M1W1</accession>
<evidence type="ECO:0000313" key="4">
    <source>
        <dbReference type="EMBL" id="CAI4018307.1"/>
    </source>
</evidence>
<protein>
    <submittedName>
        <fullName evidence="6">Reverse transcriptase domain-containing protein</fullName>
    </submittedName>
</protein>
<feature type="compositionally biased region" description="Basic residues" evidence="2">
    <location>
        <begin position="852"/>
        <end position="870"/>
    </location>
</feature>